<dbReference type="Gene3D" id="1.10.490.10">
    <property type="entry name" value="Globins"/>
    <property type="match status" value="1"/>
</dbReference>
<dbReference type="SUPFAM" id="SSF46458">
    <property type="entry name" value="Globin-like"/>
    <property type="match status" value="1"/>
</dbReference>
<evidence type="ECO:0000256" key="1">
    <source>
        <dbReference type="SAM" id="MobiDB-lite"/>
    </source>
</evidence>
<sequence>MGNHASFSHEQYNSEDKLLRRNMRIHSTFQVFQHNPLNNSSERRTSTCQESQRQSRSRSLEPKATQEIRVIEHSKSVRHSMARQGKNNKKPLPKLWDPEETRLSMLKQQLQNPTSSPPPTLMEQYQEFQKQLLVKRIRKSCHSIDVENFAESNQPLRSITGLSTHQTQILQKIWTRATENDVIDCSHNIFAHLLRSNVHMYKFFGLTGMSDKEIVTSTTFARQSANFAMVFDFVITNMADDVERLCFALQSLGERHTRLGYPIEEIHWAFSLGSLKTMLRFPKCRGHTVWKLMVAFIIIQMRIGYNKAAESLKSARASISHGSCPPPASSTSYQRSQSAQNRRLQQKSKKYASSDTNRSTTLT</sequence>
<organism evidence="2 3">
    <name type="scientific">Ditylenchus dipsaci</name>
    <dbReference type="NCBI Taxonomy" id="166011"/>
    <lineage>
        <taxon>Eukaryota</taxon>
        <taxon>Metazoa</taxon>
        <taxon>Ecdysozoa</taxon>
        <taxon>Nematoda</taxon>
        <taxon>Chromadorea</taxon>
        <taxon>Rhabditida</taxon>
        <taxon>Tylenchina</taxon>
        <taxon>Tylenchomorpha</taxon>
        <taxon>Sphaerularioidea</taxon>
        <taxon>Anguinidae</taxon>
        <taxon>Anguininae</taxon>
        <taxon>Ditylenchus</taxon>
    </lineage>
</organism>
<feature type="region of interest" description="Disordered" evidence="1">
    <location>
        <begin position="320"/>
        <end position="363"/>
    </location>
</feature>
<feature type="compositionally biased region" description="Polar residues" evidence="1">
    <location>
        <begin position="351"/>
        <end position="363"/>
    </location>
</feature>
<reference evidence="3" key="1">
    <citation type="submission" date="2022-11" db="UniProtKB">
        <authorList>
            <consortium name="WormBaseParasite"/>
        </authorList>
    </citation>
    <scope>IDENTIFICATION</scope>
</reference>
<dbReference type="AlphaFoldDB" id="A0A915DSK7"/>
<dbReference type="InterPro" id="IPR044399">
    <property type="entry name" value="Mb-like_M"/>
</dbReference>
<name>A0A915DSK7_9BILA</name>
<dbReference type="GO" id="GO:0020037">
    <property type="term" value="F:heme binding"/>
    <property type="evidence" value="ECO:0007669"/>
    <property type="project" value="InterPro"/>
</dbReference>
<dbReference type="WBParaSite" id="jg22431">
    <property type="protein sequence ID" value="jg22431"/>
    <property type="gene ID" value="jg22431"/>
</dbReference>
<evidence type="ECO:0000313" key="3">
    <source>
        <dbReference type="WBParaSite" id="jg22431"/>
    </source>
</evidence>
<feature type="compositionally biased region" description="Basic residues" evidence="1">
    <location>
        <begin position="76"/>
        <end position="92"/>
    </location>
</feature>
<dbReference type="Proteomes" id="UP000887574">
    <property type="component" value="Unplaced"/>
</dbReference>
<feature type="region of interest" description="Disordered" evidence="1">
    <location>
        <begin position="76"/>
        <end position="95"/>
    </location>
</feature>
<accession>A0A915DSK7</accession>
<protein>
    <submittedName>
        <fullName evidence="3">Globin family profile domain-containing protein</fullName>
    </submittedName>
</protein>
<dbReference type="InterPro" id="IPR012292">
    <property type="entry name" value="Globin/Proto"/>
</dbReference>
<dbReference type="InterPro" id="IPR009050">
    <property type="entry name" value="Globin-like_sf"/>
</dbReference>
<feature type="region of interest" description="Disordered" evidence="1">
    <location>
        <begin position="32"/>
        <end position="65"/>
    </location>
</feature>
<keyword evidence="2" id="KW-1185">Reference proteome</keyword>
<dbReference type="CDD" id="cd01040">
    <property type="entry name" value="Mb-like"/>
    <property type="match status" value="1"/>
</dbReference>
<feature type="compositionally biased region" description="Polar residues" evidence="1">
    <location>
        <begin position="329"/>
        <end position="343"/>
    </location>
</feature>
<evidence type="ECO:0000313" key="2">
    <source>
        <dbReference type="Proteomes" id="UP000887574"/>
    </source>
</evidence>
<dbReference type="GO" id="GO:0019825">
    <property type="term" value="F:oxygen binding"/>
    <property type="evidence" value="ECO:0007669"/>
    <property type="project" value="InterPro"/>
</dbReference>
<proteinExistence type="predicted"/>